<dbReference type="Pfam" id="PF00931">
    <property type="entry name" value="NB-ARC"/>
    <property type="match status" value="1"/>
</dbReference>
<evidence type="ECO:0000256" key="9">
    <source>
        <dbReference type="ARBA" id="ARBA00023027"/>
    </source>
</evidence>
<evidence type="ECO:0000256" key="2">
    <source>
        <dbReference type="ARBA" id="ARBA00022614"/>
    </source>
</evidence>
<dbReference type="InterPro" id="IPR011009">
    <property type="entry name" value="Kinase-like_dom_sf"/>
</dbReference>
<keyword evidence="9" id="KW-0520">NAD</keyword>
<gene>
    <name evidence="12" type="ORF">CRG98_032796</name>
</gene>
<dbReference type="Gene3D" id="1.10.8.430">
    <property type="entry name" value="Helical domain of apoptotic protease-activating factors"/>
    <property type="match status" value="1"/>
</dbReference>
<feature type="domain" description="Protein kinase" evidence="10">
    <location>
        <begin position="685"/>
        <end position="982"/>
    </location>
</feature>
<keyword evidence="2" id="KW-0433">Leucine-rich repeat</keyword>
<reference evidence="12 13" key="1">
    <citation type="submission" date="2017-11" db="EMBL/GenBank/DDBJ databases">
        <title>De-novo sequencing of pomegranate (Punica granatum L.) genome.</title>
        <authorList>
            <person name="Akparov Z."/>
            <person name="Amiraslanov A."/>
            <person name="Hajiyeva S."/>
            <person name="Abbasov M."/>
            <person name="Kaur K."/>
            <person name="Hamwieh A."/>
            <person name="Solovyev V."/>
            <person name="Salamov A."/>
            <person name="Braich B."/>
            <person name="Kosarev P."/>
            <person name="Mahmoud A."/>
            <person name="Hajiyev E."/>
            <person name="Babayeva S."/>
            <person name="Izzatullayeva V."/>
            <person name="Mammadov A."/>
            <person name="Mammadov A."/>
            <person name="Sharifova S."/>
            <person name="Ojaghi J."/>
            <person name="Eynullazada K."/>
            <person name="Bayramov B."/>
            <person name="Abdulazimova A."/>
            <person name="Shahmuradov I."/>
        </authorList>
    </citation>
    <scope>NUCLEOTIDE SEQUENCE [LARGE SCALE GENOMIC DNA]</scope>
    <source>
        <strain evidence="13">cv. AG2017</strain>
        <tissue evidence="12">Leaf</tissue>
    </source>
</reference>
<dbReference type="SMART" id="SM00382">
    <property type="entry name" value="AAA"/>
    <property type="match status" value="1"/>
</dbReference>
<feature type="domain" description="TIR" evidence="11">
    <location>
        <begin position="76"/>
        <end position="241"/>
    </location>
</feature>
<dbReference type="SUPFAM" id="SSF52200">
    <property type="entry name" value="Toll/Interleukin receptor TIR domain"/>
    <property type="match status" value="1"/>
</dbReference>
<evidence type="ECO:0000313" key="12">
    <source>
        <dbReference type="EMBL" id="PKI46799.1"/>
    </source>
</evidence>
<protein>
    <recommendedName>
        <fullName evidence="14">TMV resistance protein N-like</fullName>
    </recommendedName>
</protein>
<dbReference type="InterPro" id="IPR002182">
    <property type="entry name" value="NB-ARC"/>
</dbReference>
<evidence type="ECO:0000259" key="11">
    <source>
        <dbReference type="PROSITE" id="PS50104"/>
    </source>
</evidence>
<dbReference type="FunFam" id="3.40.50.10140:FF:000007">
    <property type="entry name" value="Disease resistance protein (TIR-NBS-LRR class)"/>
    <property type="match status" value="1"/>
</dbReference>
<keyword evidence="3" id="KW-0808">Transferase</keyword>
<dbReference type="AlphaFoldDB" id="A0A2I0IS34"/>
<dbReference type="Gene3D" id="3.30.200.20">
    <property type="entry name" value="Phosphorylase Kinase, domain 1"/>
    <property type="match status" value="1"/>
</dbReference>
<evidence type="ECO:0000313" key="13">
    <source>
        <dbReference type="Proteomes" id="UP000233551"/>
    </source>
</evidence>
<dbReference type="SUPFAM" id="SSF46785">
    <property type="entry name" value="Winged helix' DNA-binding domain"/>
    <property type="match status" value="1"/>
</dbReference>
<dbReference type="EMBL" id="PGOL01002574">
    <property type="protein sequence ID" value="PKI46799.1"/>
    <property type="molecule type" value="Genomic_DNA"/>
</dbReference>
<accession>A0A2I0IS34</accession>
<dbReference type="InterPro" id="IPR000157">
    <property type="entry name" value="TIR_dom"/>
</dbReference>
<dbReference type="PROSITE" id="PS00108">
    <property type="entry name" value="PROTEIN_KINASE_ST"/>
    <property type="match status" value="1"/>
</dbReference>
<dbReference type="Gene3D" id="1.10.510.10">
    <property type="entry name" value="Transferase(Phosphotransferase) domain 1"/>
    <property type="match status" value="1"/>
</dbReference>
<dbReference type="InterPro" id="IPR036390">
    <property type="entry name" value="WH_DNA-bd_sf"/>
</dbReference>
<dbReference type="PRINTS" id="PR00364">
    <property type="entry name" value="DISEASERSIST"/>
</dbReference>
<dbReference type="SUPFAM" id="SSF56112">
    <property type="entry name" value="Protein kinase-like (PK-like)"/>
    <property type="match status" value="1"/>
</dbReference>
<dbReference type="PANTHER" id="PTHR11017:SF573">
    <property type="entry name" value="ADP-RIBOSYL CYCLASE_CYCLIC ADP-RIBOSE HYDROLASE"/>
    <property type="match status" value="1"/>
</dbReference>
<proteinExistence type="predicted"/>
<dbReference type="InterPro" id="IPR008271">
    <property type="entry name" value="Ser/Thr_kinase_AS"/>
</dbReference>
<dbReference type="InterPro" id="IPR042197">
    <property type="entry name" value="Apaf_helical"/>
</dbReference>
<dbReference type="InterPro" id="IPR058192">
    <property type="entry name" value="WHD_ROQ1-like"/>
</dbReference>
<dbReference type="Gene3D" id="3.40.50.10140">
    <property type="entry name" value="Toll/interleukin-1 receptor homology (TIR) domain"/>
    <property type="match status" value="1"/>
</dbReference>
<dbReference type="Proteomes" id="UP000233551">
    <property type="component" value="Unassembled WGS sequence"/>
</dbReference>
<dbReference type="GO" id="GO:0043531">
    <property type="term" value="F:ADP binding"/>
    <property type="evidence" value="ECO:0007669"/>
    <property type="project" value="InterPro"/>
</dbReference>
<keyword evidence="7" id="KW-0611">Plant defense</keyword>
<evidence type="ECO:0000256" key="4">
    <source>
        <dbReference type="ARBA" id="ARBA00022737"/>
    </source>
</evidence>
<dbReference type="InterPro" id="IPR003593">
    <property type="entry name" value="AAA+_ATPase"/>
</dbReference>
<keyword evidence="5" id="KW-0547">Nucleotide-binding</keyword>
<dbReference type="FunFam" id="3.30.200.20:FF:000039">
    <property type="entry name" value="receptor-like protein kinase FERONIA"/>
    <property type="match status" value="1"/>
</dbReference>
<dbReference type="GO" id="GO:0007165">
    <property type="term" value="P:signal transduction"/>
    <property type="evidence" value="ECO:0007669"/>
    <property type="project" value="InterPro"/>
</dbReference>
<organism evidence="12 13">
    <name type="scientific">Punica granatum</name>
    <name type="common">Pomegranate</name>
    <dbReference type="NCBI Taxonomy" id="22663"/>
    <lineage>
        <taxon>Eukaryota</taxon>
        <taxon>Viridiplantae</taxon>
        <taxon>Streptophyta</taxon>
        <taxon>Embryophyta</taxon>
        <taxon>Tracheophyta</taxon>
        <taxon>Spermatophyta</taxon>
        <taxon>Magnoliopsida</taxon>
        <taxon>eudicotyledons</taxon>
        <taxon>Gunneridae</taxon>
        <taxon>Pentapetalae</taxon>
        <taxon>rosids</taxon>
        <taxon>malvids</taxon>
        <taxon>Myrtales</taxon>
        <taxon>Lythraceae</taxon>
        <taxon>Punica</taxon>
    </lineage>
</organism>
<dbReference type="PANTHER" id="PTHR11017">
    <property type="entry name" value="LEUCINE-RICH REPEAT-CONTAINING PROTEIN"/>
    <property type="match status" value="1"/>
</dbReference>
<dbReference type="PROSITE" id="PS50011">
    <property type="entry name" value="PROTEIN_KINASE_DOM"/>
    <property type="match status" value="1"/>
</dbReference>
<dbReference type="Pfam" id="PF01582">
    <property type="entry name" value="TIR"/>
    <property type="match status" value="1"/>
</dbReference>
<keyword evidence="13" id="KW-1185">Reference proteome</keyword>
<dbReference type="GO" id="GO:0006952">
    <property type="term" value="P:defense response"/>
    <property type="evidence" value="ECO:0007669"/>
    <property type="project" value="UniProtKB-KW"/>
</dbReference>
<sequence length="1052" mass="118565">MEGRREVNLMVVQGGAMEVEEGEGWKEMIDGGGANRRAQLHLHGMLTSEPEASGFPVMVTTHQRATSPSSSAFQRSKYDVFLSFRGEDVRNNFISHLRYALAQKEINTFIDDHLRRGEEISSELVEAIEGSRIAVVVFSWNFASSTWCLDELLKILECKYSNGQLVRPVFLHVSPSELRKGNGSYAGMLRRHEENTGVSAEKVHRWRAALHQAANLSGWHLGSGVESDLVRNIVEEVSSKLTRQYFIVASNPVGLESHIQAVSELLYTEVNDVRMVGISGISGVGKTTIAKALYNLIADQYEGSSFLENVSETSKQHGLMKLQEALLVDVLGDANVKVGYIKTGRHLVEDKLRNKRVLLVLDGVDQMDQLEDLTGIGQWVGSGSRIIVTTKDTEILRASGAENYNMKGLNHDDALTLFCRTAFQQVFPPGDYKLLSFCLANLTEGLPLLVVVLGSFLRGKTIQAWNQALRRLKGFPHTRIDEILRISFEDLEPHEKAIFLDIACFFNGENKDYAAKLLDRCNFYPDSGFKVLVEKSLITVESNKIWMHALLQDMGREIVHQESPGNPSGRSRLWNHEDVLQGTDAVEGIRLDMVDPEEIFMSIKVLRKMRRLRLIMVRNLHVSGCPEYLSSELSWLDLSHGMQDNDFGEEAAPFKKARFGRLIEKEYMGFREFTLAELHRATKNFSEQNLLGMSGFGSVYHGILDDGQEVAIKRGFVVNVRRGELNDHEFKTEVNILCRVNHKNIVRLLGFLEERNERALVYEFMSNYSLNHHLHIHRSSLLRTWTTRLQLALDAARGLEYLHFYAVPPLIHRDVKPTNILLDVNMRAKIADFGLSILTSEDGKLNSPVQDLGPPAVRPKHSCVTPIIGTVGYMDPQYIMNNQLTTKSDVYGFGVLLFELLSGRKAVYRDKQGSHCRLVDVVIPWVTQGDIGEFLDPNMPSIRPLEMEAVLDVAKLAADCNNFEAQERPSMAEVVLRLNSALERCLKDAQKRRGSLATLFISMETMEAAPHRPVEAAQLESTTEIGIEKLQQYEEEAYEWRHPICNSSGNLE</sequence>
<keyword evidence="4" id="KW-0677">Repeat</keyword>
<dbReference type="InterPro" id="IPR035897">
    <property type="entry name" value="Toll_tir_struct_dom_sf"/>
</dbReference>
<dbReference type="Pfam" id="PF23282">
    <property type="entry name" value="WHD_ROQ1"/>
    <property type="match status" value="1"/>
</dbReference>
<dbReference type="GO" id="GO:0004674">
    <property type="term" value="F:protein serine/threonine kinase activity"/>
    <property type="evidence" value="ECO:0007669"/>
    <property type="project" value="UniProtKB-KW"/>
</dbReference>
<dbReference type="PROSITE" id="PS50104">
    <property type="entry name" value="TIR"/>
    <property type="match status" value="1"/>
</dbReference>
<evidence type="ECO:0000256" key="5">
    <source>
        <dbReference type="ARBA" id="ARBA00022741"/>
    </source>
</evidence>
<dbReference type="Gene3D" id="3.40.50.300">
    <property type="entry name" value="P-loop containing nucleotide triphosphate hydrolases"/>
    <property type="match status" value="1"/>
</dbReference>
<dbReference type="GO" id="GO:0005524">
    <property type="term" value="F:ATP binding"/>
    <property type="evidence" value="ECO:0007669"/>
    <property type="project" value="UniProtKB-KW"/>
</dbReference>
<keyword evidence="1" id="KW-0723">Serine/threonine-protein kinase</keyword>
<dbReference type="InterPro" id="IPR044974">
    <property type="entry name" value="Disease_R_plants"/>
</dbReference>
<keyword evidence="8" id="KW-0067">ATP-binding</keyword>
<evidence type="ECO:0000256" key="6">
    <source>
        <dbReference type="ARBA" id="ARBA00022777"/>
    </source>
</evidence>
<keyword evidence="6" id="KW-0418">Kinase</keyword>
<evidence type="ECO:0000256" key="3">
    <source>
        <dbReference type="ARBA" id="ARBA00022679"/>
    </source>
</evidence>
<dbReference type="InterPro" id="IPR000719">
    <property type="entry name" value="Prot_kinase_dom"/>
</dbReference>
<evidence type="ECO:0008006" key="14">
    <source>
        <dbReference type="Google" id="ProtNLM"/>
    </source>
</evidence>
<dbReference type="InterPro" id="IPR027417">
    <property type="entry name" value="P-loop_NTPase"/>
</dbReference>
<evidence type="ECO:0000256" key="1">
    <source>
        <dbReference type="ARBA" id="ARBA00022527"/>
    </source>
</evidence>
<evidence type="ECO:0000256" key="7">
    <source>
        <dbReference type="ARBA" id="ARBA00022821"/>
    </source>
</evidence>
<evidence type="ECO:0000259" key="10">
    <source>
        <dbReference type="PROSITE" id="PS50011"/>
    </source>
</evidence>
<dbReference type="SMART" id="SM00220">
    <property type="entry name" value="S_TKc"/>
    <property type="match status" value="1"/>
</dbReference>
<evidence type="ECO:0000256" key="8">
    <source>
        <dbReference type="ARBA" id="ARBA00022840"/>
    </source>
</evidence>
<comment type="caution">
    <text evidence="12">The sequence shown here is derived from an EMBL/GenBank/DDBJ whole genome shotgun (WGS) entry which is preliminary data.</text>
</comment>
<dbReference type="SUPFAM" id="SSF52540">
    <property type="entry name" value="P-loop containing nucleoside triphosphate hydrolases"/>
    <property type="match status" value="1"/>
</dbReference>
<name>A0A2I0IS34_PUNGR</name>
<dbReference type="SMART" id="SM00255">
    <property type="entry name" value="TIR"/>
    <property type="match status" value="1"/>
</dbReference>
<dbReference type="Pfam" id="PF00069">
    <property type="entry name" value="Pkinase"/>
    <property type="match status" value="1"/>
</dbReference>